<proteinExistence type="predicted"/>
<organism evidence="2 3">
    <name type="scientific">Methylocystis rosea</name>
    <dbReference type="NCBI Taxonomy" id="173366"/>
    <lineage>
        <taxon>Bacteria</taxon>
        <taxon>Pseudomonadati</taxon>
        <taxon>Pseudomonadota</taxon>
        <taxon>Alphaproteobacteria</taxon>
        <taxon>Hyphomicrobiales</taxon>
        <taxon>Methylocystaceae</taxon>
        <taxon>Methylocystis</taxon>
    </lineage>
</organism>
<reference evidence="2 3" key="1">
    <citation type="submission" date="2018-11" db="EMBL/GenBank/DDBJ databases">
        <title>Genome squencing of methanotrophic bacteria isolated from alkaline groundwater in Korea.</title>
        <authorList>
            <person name="Nguyen L.N."/>
        </authorList>
    </citation>
    <scope>NUCLEOTIDE SEQUENCE [LARGE SCALE GENOMIC DNA]</scope>
    <source>
        <strain evidence="2 3">GW6</strain>
    </source>
</reference>
<dbReference type="EMBL" id="CP034086">
    <property type="protein sequence ID" value="AZG75673.1"/>
    <property type="molecule type" value="Genomic_DNA"/>
</dbReference>
<dbReference type="KEGG" id="mros:EHO51_02350"/>
<feature type="signal peptide" evidence="1">
    <location>
        <begin position="1"/>
        <end position="19"/>
    </location>
</feature>
<evidence type="ECO:0000256" key="1">
    <source>
        <dbReference type="SAM" id="SignalP"/>
    </source>
</evidence>
<dbReference type="AlphaFoldDB" id="A0A3G8M122"/>
<name>A0A3G8M122_9HYPH</name>
<accession>A0A3G8M122</accession>
<keyword evidence="1" id="KW-0732">Signal</keyword>
<dbReference type="RefSeq" id="WP_124737538.1">
    <property type="nucleotide sequence ID" value="NZ_CP034086.1"/>
</dbReference>
<sequence length="117" mass="12360">MKLRLAMIGVVAAAGVAQAIGATKPRTAPAKLAQTIDLENQRPVPLKSFEIVMAAKSKTAPEAIVGKLDKPLAAGGRTRFPITGARGCRFEARWAFDDAKDSGDVDLCNDAHIVFAD</sequence>
<evidence type="ECO:0000313" key="3">
    <source>
        <dbReference type="Proteomes" id="UP000273982"/>
    </source>
</evidence>
<feature type="chain" id="PRO_5018284305" evidence="1">
    <location>
        <begin position="20"/>
        <end position="117"/>
    </location>
</feature>
<gene>
    <name evidence="2" type="ORF">EHO51_02350</name>
</gene>
<dbReference type="Proteomes" id="UP000273982">
    <property type="component" value="Chromosome"/>
</dbReference>
<protein>
    <submittedName>
        <fullName evidence="2">Uncharacterized protein</fullName>
    </submittedName>
</protein>
<evidence type="ECO:0000313" key="2">
    <source>
        <dbReference type="EMBL" id="AZG75673.1"/>
    </source>
</evidence>